<sequence>MNNYFQAYPLYLKASDIMDALQVSKTKAYEILQRPDCPTVTLGKSKRVHRDKFFEYIVSLEGKTLPA</sequence>
<dbReference type="Proteomes" id="UP000288943">
    <property type="component" value="Chromosome"/>
</dbReference>
<dbReference type="RefSeq" id="WP_042232887.1">
    <property type="nucleotide sequence ID" value="NZ_CP026520.1"/>
</dbReference>
<organism evidence="2 3">
    <name type="scientific">Paenibacillus chitinolyticus</name>
    <dbReference type="NCBI Taxonomy" id="79263"/>
    <lineage>
        <taxon>Bacteria</taxon>
        <taxon>Bacillati</taxon>
        <taxon>Bacillota</taxon>
        <taxon>Bacilli</taxon>
        <taxon>Bacillales</taxon>
        <taxon>Paenibacillaceae</taxon>
        <taxon>Paenibacillus</taxon>
    </lineage>
</organism>
<reference evidence="2 3" key="1">
    <citation type="submission" date="2018-01" db="EMBL/GenBank/DDBJ databases">
        <title>The whole genome sequencing and assembly of Paenibacillus chitinolyticus KCCM 41400 strain.</title>
        <authorList>
            <person name="Kim J.-Y."/>
            <person name="Park M.-K."/>
            <person name="Lee Y.-J."/>
            <person name="Yi H."/>
            <person name="Bahn Y.-S."/>
            <person name="Kim J.F."/>
            <person name="Lee D.-W."/>
        </authorList>
    </citation>
    <scope>NUCLEOTIDE SEQUENCE [LARGE SCALE GENOMIC DNA]</scope>
    <source>
        <strain evidence="2 3">KCCM 41400</strain>
    </source>
</reference>
<dbReference type="GeneID" id="95377419"/>
<proteinExistence type="predicted"/>
<dbReference type="GO" id="GO:0003677">
    <property type="term" value="F:DNA binding"/>
    <property type="evidence" value="ECO:0007669"/>
    <property type="project" value="UniProtKB-KW"/>
</dbReference>
<keyword evidence="4" id="KW-1185">Reference proteome</keyword>
<dbReference type="KEGG" id="pchi:PC41400_21750"/>
<evidence type="ECO:0000313" key="1">
    <source>
        <dbReference type="EMBL" id="MCY9599678.1"/>
    </source>
</evidence>
<evidence type="ECO:0000313" key="4">
    <source>
        <dbReference type="Proteomes" id="UP001527202"/>
    </source>
</evidence>
<evidence type="ECO:0000313" key="3">
    <source>
        <dbReference type="Proteomes" id="UP000288943"/>
    </source>
</evidence>
<dbReference type="AlphaFoldDB" id="A0A410X0M9"/>
<gene>
    <name evidence="1" type="ORF">M5X16_28435</name>
    <name evidence="2" type="ORF">PC41400_21750</name>
</gene>
<keyword evidence="2" id="KW-0238">DNA-binding</keyword>
<protein>
    <submittedName>
        <fullName evidence="2">DNA-binding protein</fullName>
    </submittedName>
</protein>
<name>A0A410X0M9_9BACL</name>
<dbReference type="EMBL" id="JAMDMJ010000054">
    <property type="protein sequence ID" value="MCY9599678.1"/>
    <property type="molecule type" value="Genomic_DNA"/>
</dbReference>
<reference evidence="1 4" key="2">
    <citation type="submission" date="2022-05" db="EMBL/GenBank/DDBJ databases">
        <title>Genome Sequencing of Bee-Associated Microbes.</title>
        <authorList>
            <person name="Dunlap C."/>
        </authorList>
    </citation>
    <scope>NUCLEOTIDE SEQUENCE [LARGE SCALE GENOMIC DNA]</scope>
    <source>
        <strain evidence="1 4">NRRL B-23120</strain>
    </source>
</reference>
<evidence type="ECO:0000313" key="2">
    <source>
        <dbReference type="EMBL" id="QAV20147.1"/>
    </source>
</evidence>
<dbReference type="EMBL" id="CP026520">
    <property type="protein sequence ID" value="QAV20147.1"/>
    <property type="molecule type" value="Genomic_DNA"/>
</dbReference>
<dbReference type="OrthoDB" id="122388at2"/>
<dbReference type="Proteomes" id="UP001527202">
    <property type="component" value="Unassembled WGS sequence"/>
</dbReference>
<accession>A0A410X0M9</accession>